<comment type="caution">
    <text evidence="2">The sequence shown here is derived from an EMBL/GenBank/DDBJ whole genome shotgun (WGS) entry which is preliminary data.</text>
</comment>
<feature type="region of interest" description="Disordered" evidence="1">
    <location>
        <begin position="197"/>
        <end position="219"/>
    </location>
</feature>
<protein>
    <submittedName>
        <fullName evidence="2">Uncharacterized protein</fullName>
    </submittedName>
</protein>
<dbReference type="AlphaFoldDB" id="A0A246ID71"/>
<reference evidence="2 3" key="1">
    <citation type="submission" date="2017-06" db="EMBL/GenBank/DDBJ databases">
        <authorList>
            <person name="Kim H.J."/>
            <person name="Triplett B.A."/>
        </authorList>
    </citation>
    <scope>NUCLEOTIDE SEQUENCE [LARGE SCALE GENOMIC DNA]</scope>
    <source>
        <strain evidence="2 3">594</strain>
    </source>
</reference>
<dbReference type="Proteomes" id="UP000197090">
    <property type="component" value="Unassembled WGS sequence"/>
</dbReference>
<evidence type="ECO:0000256" key="1">
    <source>
        <dbReference type="SAM" id="MobiDB-lite"/>
    </source>
</evidence>
<evidence type="ECO:0000313" key="2">
    <source>
        <dbReference type="EMBL" id="OWQ77974.1"/>
    </source>
</evidence>
<dbReference type="EMBL" id="NIVX01000026">
    <property type="protein sequence ID" value="OWQ77974.1"/>
    <property type="molecule type" value="Genomic_DNA"/>
</dbReference>
<organism evidence="2 3">
    <name type="scientific">Stenotrophomonas maltophilia</name>
    <name type="common">Pseudomonas maltophilia</name>
    <name type="synonym">Xanthomonas maltophilia</name>
    <dbReference type="NCBI Taxonomy" id="40324"/>
    <lineage>
        <taxon>Bacteria</taxon>
        <taxon>Pseudomonadati</taxon>
        <taxon>Pseudomonadota</taxon>
        <taxon>Gammaproteobacteria</taxon>
        <taxon>Lysobacterales</taxon>
        <taxon>Lysobacteraceae</taxon>
        <taxon>Stenotrophomonas</taxon>
        <taxon>Stenotrophomonas maltophilia group</taxon>
    </lineage>
</organism>
<accession>A0A246ID71</accession>
<gene>
    <name evidence="2" type="ORF">CEE63_02890</name>
</gene>
<feature type="compositionally biased region" description="Basic residues" evidence="1">
    <location>
        <begin position="204"/>
        <end position="219"/>
    </location>
</feature>
<name>A0A246ID71_STEMA</name>
<sequence>MGRKSEERAKRQLEKDIAFEQAKASSIAKVLGTDAMPALAPDFEAKDEVPRTSVDATGMGVQQPKVGTLREQLVEWSHKGADCADKWSWGESRQWTPDEWKQTIEPSFQQFCRLTWNDVVKQRANGHRRHHDHELGDLAKEAQERWNFLNLELHDTVFRFRLGGQTTRAWGYVLEAKFFLVWYERGHNIYVTGKSLKPKERQARNKKRKRERNKKKRNE</sequence>
<proteinExistence type="predicted"/>
<dbReference type="RefSeq" id="WP_088496318.1">
    <property type="nucleotide sequence ID" value="NZ_NIVX01000026.1"/>
</dbReference>
<evidence type="ECO:0000313" key="3">
    <source>
        <dbReference type="Proteomes" id="UP000197090"/>
    </source>
</evidence>